<accession>A0A9W4UIE9</accession>
<evidence type="ECO:0000259" key="7">
    <source>
        <dbReference type="Pfam" id="PF13813"/>
    </source>
</evidence>
<evidence type="ECO:0000313" key="8">
    <source>
        <dbReference type="EMBL" id="CAI6336766.1"/>
    </source>
</evidence>
<feature type="domain" description="Wax synthase" evidence="7">
    <location>
        <begin position="315"/>
        <end position="393"/>
    </location>
</feature>
<dbReference type="AlphaFoldDB" id="A0A9W4UIE9"/>
<feature type="compositionally biased region" description="Polar residues" evidence="5">
    <location>
        <begin position="162"/>
        <end position="181"/>
    </location>
</feature>
<dbReference type="Proteomes" id="UP001152607">
    <property type="component" value="Unassembled WGS sequence"/>
</dbReference>
<feature type="transmembrane region" description="Helical" evidence="6">
    <location>
        <begin position="12"/>
        <end position="31"/>
    </location>
</feature>
<dbReference type="EMBL" id="CAOQHR010000006">
    <property type="protein sequence ID" value="CAI6336766.1"/>
    <property type="molecule type" value="Genomic_DNA"/>
</dbReference>
<dbReference type="InterPro" id="IPR032805">
    <property type="entry name" value="Wax_synthase_dom"/>
</dbReference>
<dbReference type="GO" id="GO:0016020">
    <property type="term" value="C:membrane"/>
    <property type="evidence" value="ECO:0007669"/>
    <property type="project" value="UniProtKB-SubCell"/>
</dbReference>
<evidence type="ECO:0000256" key="1">
    <source>
        <dbReference type="ARBA" id="ARBA00004141"/>
    </source>
</evidence>
<feature type="transmembrane region" description="Helical" evidence="6">
    <location>
        <begin position="367"/>
        <end position="387"/>
    </location>
</feature>
<evidence type="ECO:0000256" key="4">
    <source>
        <dbReference type="ARBA" id="ARBA00023136"/>
    </source>
</evidence>
<comment type="caution">
    <text evidence="8">The sequence shown here is derived from an EMBL/GenBank/DDBJ whole genome shotgun (WGS) entry which is preliminary data.</text>
</comment>
<keyword evidence="4 6" id="KW-0472">Membrane</keyword>
<proteinExistence type="predicted"/>
<feature type="transmembrane region" description="Helical" evidence="6">
    <location>
        <begin position="281"/>
        <end position="306"/>
    </location>
</feature>
<organism evidence="8 9">
    <name type="scientific">Periconia digitata</name>
    <dbReference type="NCBI Taxonomy" id="1303443"/>
    <lineage>
        <taxon>Eukaryota</taxon>
        <taxon>Fungi</taxon>
        <taxon>Dikarya</taxon>
        <taxon>Ascomycota</taxon>
        <taxon>Pezizomycotina</taxon>
        <taxon>Dothideomycetes</taxon>
        <taxon>Pleosporomycetidae</taxon>
        <taxon>Pleosporales</taxon>
        <taxon>Massarineae</taxon>
        <taxon>Periconiaceae</taxon>
        <taxon>Periconia</taxon>
    </lineage>
</organism>
<comment type="subcellular location">
    <subcellularLocation>
        <location evidence="1">Membrane</location>
        <topology evidence="1">Multi-pass membrane protein</topology>
    </subcellularLocation>
</comment>
<protein>
    <recommendedName>
        <fullName evidence="7">Wax synthase domain-containing protein</fullName>
    </recommendedName>
</protein>
<dbReference type="OrthoDB" id="1077582at2759"/>
<evidence type="ECO:0000256" key="5">
    <source>
        <dbReference type="SAM" id="MobiDB-lite"/>
    </source>
</evidence>
<keyword evidence="3 6" id="KW-1133">Transmembrane helix</keyword>
<evidence type="ECO:0000256" key="6">
    <source>
        <dbReference type="SAM" id="Phobius"/>
    </source>
</evidence>
<keyword evidence="2 6" id="KW-0812">Transmembrane</keyword>
<evidence type="ECO:0000256" key="3">
    <source>
        <dbReference type="ARBA" id="ARBA00022989"/>
    </source>
</evidence>
<keyword evidence="9" id="KW-1185">Reference proteome</keyword>
<reference evidence="8" key="1">
    <citation type="submission" date="2023-01" db="EMBL/GenBank/DDBJ databases">
        <authorList>
            <person name="Van Ghelder C."/>
            <person name="Rancurel C."/>
        </authorList>
    </citation>
    <scope>NUCLEOTIDE SEQUENCE</scope>
    <source>
        <strain evidence="8">CNCM I-4278</strain>
    </source>
</reference>
<name>A0A9W4UIE9_9PLEO</name>
<gene>
    <name evidence="8" type="ORF">PDIGIT_LOCUS9872</name>
</gene>
<feature type="region of interest" description="Disordered" evidence="5">
    <location>
        <begin position="162"/>
        <end position="189"/>
    </location>
</feature>
<evidence type="ECO:0000313" key="9">
    <source>
        <dbReference type="Proteomes" id="UP001152607"/>
    </source>
</evidence>
<evidence type="ECO:0000256" key="2">
    <source>
        <dbReference type="ARBA" id="ARBA00022692"/>
    </source>
</evidence>
<sequence length="466" mass="53678">MPEYTPATSTQLQPLIWCVIWILTCWIIVSFPHRLDRWASISLLFTAGYGAFKTSADLSPDDTLNEIYTRFILIGGSHILHLTCKSKGRNGGLREMDHIDAQPCWSPWYRGYKLVFNCRGVATPWEAPYLWRGVKHTWEADRGLDRPARSSASQIARLNPSATAAKQDQCSESSSPQTTIPSDAHKSQPPRLFKQGRWAAVATRIAYFVLNFILLSCAYEFLNPSTLFDIVPNPSTDYTREKEGILRRFILQFFFPHSKYTLLTAPTPVTTREIKLRIFLALEYVVGDYLLLSLYTDFFAILWLSLGIDEPWEFPPFFGDITEAYTMRRFWNMFWHRVIYRSFNAHAALISRYVLRMRQRTPVTRVINGLLVFGISAVMHAMVSARFGNSCAWGRSMLYWMWQPMAFVLEDTVQAGWRRGLRSKVRRVLGESGVRVLGRGVGYLWVVSWMVWEAPKRTFALATCKT</sequence>
<dbReference type="Pfam" id="PF13813">
    <property type="entry name" value="MBOAT_2"/>
    <property type="match status" value="1"/>
</dbReference>